<proteinExistence type="predicted"/>
<dbReference type="AlphaFoldDB" id="A0A4U5M5M0"/>
<accession>A0A4U5M5M0</accession>
<sequence>MSASGGVPGYEREDLYGEWKVNDPYNQPDQGYYLPDYDYGSCVDRDKAANVRERKRMCSINVAFMELKNYIPTFPYEKRLSKIDTLNLAIAYIGMLEEILATDQDPHEFLQQSVDLARQNHPNSSVWSTSDLLARLSWIDWARLGIQPVV</sequence>
<evidence type="ECO:0000313" key="2">
    <source>
        <dbReference type="EMBL" id="TKR64157.1"/>
    </source>
</evidence>
<dbReference type="GO" id="GO:0032502">
    <property type="term" value="P:developmental process"/>
    <property type="evidence" value="ECO:0007669"/>
    <property type="project" value="TreeGrafter"/>
</dbReference>
<dbReference type="SUPFAM" id="SSF47459">
    <property type="entry name" value="HLH, helix-loop-helix DNA-binding domain"/>
    <property type="match status" value="1"/>
</dbReference>
<keyword evidence="3" id="KW-1185">Reference proteome</keyword>
<dbReference type="STRING" id="34508.A0A4U5M5M0"/>
<dbReference type="InterPro" id="IPR011598">
    <property type="entry name" value="bHLH_dom"/>
</dbReference>
<dbReference type="InterPro" id="IPR050283">
    <property type="entry name" value="E-box_TF_Regulators"/>
</dbReference>
<name>A0A4U5M5M0_STECR</name>
<protein>
    <recommendedName>
        <fullName evidence="1">BHLH domain-containing protein</fullName>
    </recommendedName>
</protein>
<evidence type="ECO:0000313" key="3">
    <source>
        <dbReference type="Proteomes" id="UP000298663"/>
    </source>
</evidence>
<dbReference type="PANTHER" id="PTHR23349:SF97">
    <property type="entry name" value="BHLH DOMAIN-CONTAINING PROTEIN"/>
    <property type="match status" value="1"/>
</dbReference>
<comment type="caution">
    <text evidence="2">The sequence shown here is derived from an EMBL/GenBank/DDBJ whole genome shotgun (WGS) entry which is preliminary data.</text>
</comment>
<reference evidence="2 3" key="1">
    <citation type="journal article" date="2015" name="Genome Biol.">
        <title>Comparative genomics of Steinernema reveals deeply conserved gene regulatory networks.</title>
        <authorList>
            <person name="Dillman A.R."/>
            <person name="Macchietto M."/>
            <person name="Porter C.F."/>
            <person name="Rogers A."/>
            <person name="Williams B."/>
            <person name="Antoshechkin I."/>
            <person name="Lee M.M."/>
            <person name="Goodwin Z."/>
            <person name="Lu X."/>
            <person name="Lewis E.E."/>
            <person name="Goodrich-Blair H."/>
            <person name="Stock S.P."/>
            <person name="Adams B.J."/>
            <person name="Sternberg P.W."/>
            <person name="Mortazavi A."/>
        </authorList>
    </citation>
    <scope>NUCLEOTIDE SEQUENCE [LARGE SCALE GENOMIC DNA]</scope>
    <source>
        <strain evidence="2 3">ALL</strain>
    </source>
</reference>
<organism evidence="2 3">
    <name type="scientific">Steinernema carpocapsae</name>
    <name type="common">Entomopathogenic nematode</name>
    <dbReference type="NCBI Taxonomy" id="34508"/>
    <lineage>
        <taxon>Eukaryota</taxon>
        <taxon>Metazoa</taxon>
        <taxon>Ecdysozoa</taxon>
        <taxon>Nematoda</taxon>
        <taxon>Chromadorea</taxon>
        <taxon>Rhabditida</taxon>
        <taxon>Tylenchina</taxon>
        <taxon>Panagrolaimomorpha</taxon>
        <taxon>Strongyloidoidea</taxon>
        <taxon>Steinernematidae</taxon>
        <taxon>Steinernema</taxon>
    </lineage>
</organism>
<dbReference type="OrthoDB" id="6125763at2759"/>
<dbReference type="InterPro" id="IPR036638">
    <property type="entry name" value="HLH_DNA-bd_sf"/>
</dbReference>
<dbReference type="GO" id="GO:0046983">
    <property type="term" value="F:protein dimerization activity"/>
    <property type="evidence" value="ECO:0007669"/>
    <property type="project" value="InterPro"/>
</dbReference>
<reference evidence="2 3" key="2">
    <citation type="journal article" date="2019" name="G3 (Bethesda)">
        <title>Hybrid Assembly of the Genome of the Entomopathogenic Nematode Steinernema carpocapsae Identifies the X-Chromosome.</title>
        <authorList>
            <person name="Serra L."/>
            <person name="Macchietto M."/>
            <person name="Macias-Munoz A."/>
            <person name="McGill C.J."/>
            <person name="Rodriguez I.M."/>
            <person name="Rodriguez B."/>
            <person name="Murad R."/>
            <person name="Mortazavi A."/>
        </authorList>
    </citation>
    <scope>NUCLEOTIDE SEQUENCE [LARGE SCALE GENOMIC DNA]</scope>
    <source>
        <strain evidence="2 3">ALL</strain>
    </source>
</reference>
<dbReference type="PANTHER" id="PTHR23349">
    <property type="entry name" value="BASIC HELIX-LOOP-HELIX TRANSCRIPTION FACTOR, TWIST"/>
    <property type="match status" value="1"/>
</dbReference>
<dbReference type="GO" id="GO:0000977">
    <property type="term" value="F:RNA polymerase II transcription regulatory region sequence-specific DNA binding"/>
    <property type="evidence" value="ECO:0007669"/>
    <property type="project" value="TreeGrafter"/>
</dbReference>
<dbReference type="Proteomes" id="UP000298663">
    <property type="component" value="Unassembled WGS sequence"/>
</dbReference>
<dbReference type="EMBL" id="AZBU02000009">
    <property type="protein sequence ID" value="TKR64157.1"/>
    <property type="molecule type" value="Genomic_DNA"/>
</dbReference>
<dbReference type="Pfam" id="PF00010">
    <property type="entry name" value="HLH"/>
    <property type="match status" value="1"/>
</dbReference>
<dbReference type="GO" id="GO:0000981">
    <property type="term" value="F:DNA-binding transcription factor activity, RNA polymerase II-specific"/>
    <property type="evidence" value="ECO:0007669"/>
    <property type="project" value="TreeGrafter"/>
</dbReference>
<evidence type="ECO:0000259" key="1">
    <source>
        <dbReference type="PROSITE" id="PS50888"/>
    </source>
</evidence>
<dbReference type="SMART" id="SM00353">
    <property type="entry name" value="HLH"/>
    <property type="match status" value="1"/>
</dbReference>
<dbReference type="Gene3D" id="4.10.280.10">
    <property type="entry name" value="Helix-loop-helix DNA-binding domain"/>
    <property type="match status" value="1"/>
</dbReference>
<gene>
    <name evidence="2" type="ORF">L596_024739</name>
</gene>
<dbReference type="PROSITE" id="PS50888">
    <property type="entry name" value="BHLH"/>
    <property type="match status" value="1"/>
</dbReference>
<feature type="domain" description="BHLH" evidence="1">
    <location>
        <begin position="44"/>
        <end position="96"/>
    </location>
</feature>